<dbReference type="InterPro" id="IPR029787">
    <property type="entry name" value="Nucleotide_cyclase"/>
</dbReference>
<keyword evidence="7" id="KW-0456">Lyase</keyword>
<evidence type="ECO:0000256" key="1">
    <source>
        <dbReference type="ARBA" id="ARBA00004167"/>
    </source>
</evidence>
<dbReference type="FunFam" id="3.30.70.1230:FF:000013">
    <property type="entry name" value="Guanylate cyclase"/>
    <property type="match status" value="1"/>
</dbReference>
<keyword evidence="6" id="KW-0472">Membrane</keyword>
<sequence>MIFLFVFLTILPTFDIYSVGNGELSNARNGLTVYTLTSDRVCTPEMMLYNFTHSVAAAVRYARSLLPVDSDTYFVASLEHQCVPGCSMQEASRAGTLYEVLQNFQKIASKSAGFSVLLGPPLASDCNLVNEWINLGDPNNKPRVQLYQISYNCQIFSSSSVFIDRLADTVCDSLAPPIAAVSIAVQRKTILQGILVYLLNSGWKHIALFYDMLATDLGIPETLNSIALTIPLSRKREKALQLLISVSIKSTTNFTNLVKPLEDQIEAALILARPSLAVKFVVGIQNLTRIKQGRIALIQVDPMDMFTYDALRGWGSQLSEIGPTLAAGRSLIIVTALPKNTTYDKDSIIYKEQISLSVASGAALAMQLVQIHLQKGGGHVDPSSNLFQPLRTFAHIRVPALPSITFQYQIQDNDTSQGIFDLLLFSLKPNFTDVVDVTVKPESNTDIFNLIDIIRYPLILPQQRCTMNWPGDGKGPRRTCCLFAPHDFESVQVILLINLIGLLNTGLIYLGIVHVYRRILRKTKRLNFRNLVFVESDFVFKDDARGVLLGRRNEGVLVYVKELGLSHILLRSKLIEYLTVLREIQHENINVFMGCYVTPDSFSLVYEYCHRGCLQDLISNKSITFDWDFKLSLMTDFVRGMEYLHSTSLKAHGRLKSTNCVVTCRWVLKITDFGIPKIYNLTGSRPSIKNEEKLWTSPELLRDETAALFGTKSGDVYAFAIIMHEVFYQTKPYGLENIVVEEILKRVRSREKPPFRPQIQPLQTGIPPVYRDILERAWLENPCLRPTFKELHEEIQQMTKGKKTNIVEHMFKLMENYSSRLEDQVRTRTEELEKEKRKKEILICRMLPPVVAEALKAGVAVAPETFDEVSIYISDIVGFTTISAMSTPLQVVDLLNDLYTLFDKTIANYDVYKVETIGDAYLVASGLPVRNGRRHAGEVAMMALDLLSACGTFTIKHLPKVPLRLRIGLHSGPCVAGVVGLTMPRYCLFGDTVIRALQLESSGAAFRIHISERIKDILDEIGGYHVEYRGLIEFEGGVETTSYWLTSSDNFHKPLPDPPPLTTGDSHGLACVYPGVVEIPP</sequence>
<evidence type="ECO:0000313" key="13">
    <source>
        <dbReference type="Proteomes" id="UP000017246"/>
    </source>
</evidence>
<comment type="subcellular location">
    <subcellularLocation>
        <location evidence="1">Membrane</location>
        <topology evidence="1">Single-pass membrane protein</topology>
    </subcellularLocation>
</comment>
<dbReference type="SUPFAM" id="SSF55073">
    <property type="entry name" value="Nucleotide cyclase"/>
    <property type="match status" value="1"/>
</dbReference>
<dbReference type="InterPro" id="IPR000719">
    <property type="entry name" value="Prot_kinase_dom"/>
</dbReference>
<feature type="chain" id="PRO_5006535465" description="guanylate cyclase" evidence="9">
    <location>
        <begin position="23"/>
        <end position="1081"/>
    </location>
</feature>
<evidence type="ECO:0000256" key="6">
    <source>
        <dbReference type="ARBA" id="ARBA00023136"/>
    </source>
</evidence>
<evidence type="ECO:0000256" key="3">
    <source>
        <dbReference type="ARBA" id="ARBA00022692"/>
    </source>
</evidence>
<feature type="signal peptide" evidence="9">
    <location>
        <begin position="1"/>
        <end position="22"/>
    </location>
</feature>
<keyword evidence="13" id="KW-1185">Reference proteome</keyword>
<evidence type="ECO:0000313" key="12">
    <source>
        <dbReference type="EMBL" id="CDS36842.1"/>
    </source>
</evidence>
<dbReference type="PANTHER" id="PTHR11920:SF462">
    <property type="entry name" value="GUANYLATE CYCLASE"/>
    <property type="match status" value="1"/>
</dbReference>
<dbReference type="InterPro" id="IPR050401">
    <property type="entry name" value="Cyclic_nucleotide_synthase"/>
</dbReference>
<feature type="domain" description="Protein kinase" evidence="10">
    <location>
        <begin position="494"/>
        <end position="795"/>
    </location>
</feature>
<dbReference type="GO" id="GO:0005524">
    <property type="term" value="F:ATP binding"/>
    <property type="evidence" value="ECO:0007669"/>
    <property type="project" value="InterPro"/>
</dbReference>
<dbReference type="PANTHER" id="PTHR11920">
    <property type="entry name" value="GUANYLYL CYCLASE"/>
    <property type="match status" value="1"/>
</dbReference>
<reference evidence="12" key="1">
    <citation type="journal article" date="2013" name="Nature">
        <title>The genomes of four tapeworm species reveal adaptations to parasitism.</title>
        <authorList>
            <person name="Tsai I.J."/>
            <person name="Zarowiecki M."/>
            <person name="Holroyd N."/>
            <person name="Garciarrubio A."/>
            <person name="Sanchez-Flores A."/>
            <person name="Brooks K.L."/>
            <person name="Tracey A."/>
            <person name="Bobes R.J."/>
            <person name="Fragoso G."/>
            <person name="Sciutto E."/>
            <person name="Aslett M."/>
            <person name="Beasley H."/>
            <person name="Bennett H.M."/>
            <person name="Cai J."/>
            <person name="Camicia F."/>
            <person name="Clark R."/>
            <person name="Cucher M."/>
            <person name="De Silva N."/>
            <person name="Day T.A."/>
            <person name="Deplazes P."/>
            <person name="Estrada K."/>
            <person name="Fernandez C."/>
            <person name="Holland P.W."/>
            <person name="Hou J."/>
            <person name="Hu S."/>
            <person name="Huckvale T."/>
            <person name="Hung S.S."/>
            <person name="Kamenetzky L."/>
            <person name="Keane J.A."/>
            <person name="Kiss F."/>
            <person name="Koziol U."/>
            <person name="Lambert O."/>
            <person name="Liu K."/>
            <person name="Luo X."/>
            <person name="Luo Y."/>
            <person name="Macchiaroli N."/>
            <person name="Nichol S."/>
            <person name="Paps J."/>
            <person name="Parkinson J."/>
            <person name="Pouchkina-Stantcheva N."/>
            <person name="Riddiford N."/>
            <person name="Rosenzvit M."/>
            <person name="Salinas G."/>
            <person name="Wasmuth J.D."/>
            <person name="Zamanian M."/>
            <person name="Zheng Y."/>
            <person name="Cai X."/>
            <person name="Soberon X."/>
            <person name="Olson P.D."/>
            <person name="Laclette J.P."/>
            <person name="Brehm K."/>
            <person name="Berriman M."/>
            <person name="Garciarrubio A."/>
            <person name="Bobes R.J."/>
            <person name="Fragoso G."/>
            <person name="Sanchez-Flores A."/>
            <person name="Estrada K."/>
            <person name="Cevallos M.A."/>
            <person name="Morett E."/>
            <person name="Gonzalez V."/>
            <person name="Portillo T."/>
            <person name="Ochoa-Leyva A."/>
            <person name="Jose M.V."/>
            <person name="Sciutto E."/>
            <person name="Landa A."/>
            <person name="Jimenez L."/>
            <person name="Valdes V."/>
            <person name="Carrero J.C."/>
            <person name="Larralde C."/>
            <person name="Morales-Montor J."/>
            <person name="Limon-Lason J."/>
            <person name="Soberon X."/>
            <person name="Laclette J.P."/>
        </authorList>
    </citation>
    <scope>NUCLEOTIDE SEQUENCE [LARGE SCALE GENOMIC DNA]</scope>
</reference>
<evidence type="ECO:0000256" key="4">
    <source>
        <dbReference type="ARBA" id="ARBA00022741"/>
    </source>
</evidence>
<dbReference type="GO" id="GO:0004672">
    <property type="term" value="F:protein kinase activity"/>
    <property type="evidence" value="ECO:0007669"/>
    <property type="project" value="InterPro"/>
</dbReference>
<dbReference type="eggNOG" id="KOG1023">
    <property type="taxonomic scope" value="Eukaryota"/>
</dbReference>
<dbReference type="OrthoDB" id="60033at2759"/>
<evidence type="ECO:0000259" key="10">
    <source>
        <dbReference type="PROSITE" id="PS50011"/>
    </source>
</evidence>
<dbReference type="Pfam" id="PF07714">
    <property type="entry name" value="PK_Tyr_Ser-Thr"/>
    <property type="match status" value="1"/>
</dbReference>
<dbReference type="PROSITE" id="PS50125">
    <property type="entry name" value="GUANYLATE_CYCLASE_2"/>
    <property type="match status" value="1"/>
</dbReference>
<dbReference type="InterPro" id="IPR001245">
    <property type="entry name" value="Ser-Thr/Tyr_kinase_cat_dom"/>
</dbReference>
<keyword evidence="8" id="KW-0141">cGMP biosynthesis</keyword>
<dbReference type="InterPro" id="IPR011009">
    <property type="entry name" value="Kinase-like_dom_sf"/>
</dbReference>
<keyword evidence="4" id="KW-0547">Nucleotide-binding</keyword>
<dbReference type="Gene3D" id="3.30.70.1230">
    <property type="entry name" value="Nucleotide cyclase"/>
    <property type="match status" value="1"/>
</dbReference>
<dbReference type="GO" id="GO:0005886">
    <property type="term" value="C:plasma membrane"/>
    <property type="evidence" value="ECO:0007669"/>
    <property type="project" value="TreeGrafter"/>
</dbReference>
<dbReference type="OMA" id="IQHENIN"/>
<evidence type="ECO:0000256" key="5">
    <source>
        <dbReference type="ARBA" id="ARBA00022989"/>
    </source>
</evidence>
<reference evidence="12" key="2">
    <citation type="submission" date="2015-11" db="EMBL/GenBank/DDBJ databases">
        <authorList>
            <person name="Zhang Y."/>
            <person name="Guo Z."/>
        </authorList>
    </citation>
    <scope>NUCLEOTIDE SEQUENCE</scope>
</reference>
<dbReference type="SUPFAM" id="SSF56112">
    <property type="entry name" value="Protein kinase-like (PK-like)"/>
    <property type="match status" value="1"/>
</dbReference>
<evidence type="ECO:0000256" key="9">
    <source>
        <dbReference type="SAM" id="SignalP"/>
    </source>
</evidence>
<protein>
    <recommendedName>
        <fullName evidence="2">guanylate cyclase</fullName>
        <ecNumber evidence="2">4.6.1.2</ecNumber>
    </recommendedName>
</protein>
<dbReference type="STRING" id="6211.A0A068Y172"/>
<dbReference type="GO" id="GO:0007168">
    <property type="term" value="P:receptor guanylyl cyclase signaling pathway"/>
    <property type="evidence" value="ECO:0007669"/>
    <property type="project" value="TreeGrafter"/>
</dbReference>
<dbReference type="EC" id="4.6.1.2" evidence="2"/>
<keyword evidence="9" id="KW-0732">Signal</keyword>
<name>A0A068Y172_ECHMU</name>
<accession>A0A068Y172</accession>
<dbReference type="InterPro" id="IPR001054">
    <property type="entry name" value="A/G_cyclase"/>
</dbReference>
<dbReference type="GO" id="GO:0004383">
    <property type="term" value="F:guanylate cyclase activity"/>
    <property type="evidence" value="ECO:0007669"/>
    <property type="project" value="UniProtKB-EC"/>
</dbReference>
<dbReference type="GO" id="GO:0004016">
    <property type="term" value="F:adenylate cyclase activity"/>
    <property type="evidence" value="ECO:0007669"/>
    <property type="project" value="TreeGrafter"/>
</dbReference>
<dbReference type="SMART" id="SM00044">
    <property type="entry name" value="CYCc"/>
    <property type="match status" value="1"/>
</dbReference>
<evidence type="ECO:0000256" key="2">
    <source>
        <dbReference type="ARBA" id="ARBA00012202"/>
    </source>
</evidence>
<dbReference type="GO" id="GO:0001653">
    <property type="term" value="F:peptide receptor activity"/>
    <property type="evidence" value="ECO:0007669"/>
    <property type="project" value="TreeGrafter"/>
</dbReference>
<organism evidence="12 13">
    <name type="scientific">Echinococcus multilocularis</name>
    <name type="common">Fox tapeworm</name>
    <dbReference type="NCBI Taxonomy" id="6211"/>
    <lineage>
        <taxon>Eukaryota</taxon>
        <taxon>Metazoa</taxon>
        <taxon>Spiralia</taxon>
        <taxon>Lophotrochozoa</taxon>
        <taxon>Platyhelminthes</taxon>
        <taxon>Cestoda</taxon>
        <taxon>Eucestoda</taxon>
        <taxon>Cyclophyllidea</taxon>
        <taxon>Taeniidae</taxon>
        <taxon>Echinococcus</taxon>
    </lineage>
</organism>
<keyword evidence="5" id="KW-1133">Transmembrane helix</keyword>
<dbReference type="GO" id="GO:0035556">
    <property type="term" value="P:intracellular signal transduction"/>
    <property type="evidence" value="ECO:0007669"/>
    <property type="project" value="InterPro"/>
</dbReference>
<dbReference type="AlphaFoldDB" id="A0A068Y172"/>
<dbReference type="Proteomes" id="UP000017246">
    <property type="component" value="Unassembled WGS sequence"/>
</dbReference>
<feature type="domain" description="Guanylate cyclase" evidence="11">
    <location>
        <begin position="870"/>
        <end position="1000"/>
    </location>
</feature>
<keyword evidence="3" id="KW-0812">Transmembrane</keyword>
<gene>
    <name evidence="12" type="ORF">EmuJ_000406000</name>
</gene>
<evidence type="ECO:0000256" key="8">
    <source>
        <dbReference type="ARBA" id="ARBA00023293"/>
    </source>
</evidence>
<dbReference type="Gene3D" id="1.10.510.10">
    <property type="entry name" value="Transferase(Phosphotransferase) domain 1"/>
    <property type="match status" value="1"/>
</dbReference>
<dbReference type="Pfam" id="PF00211">
    <property type="entry name" value="Guanylate_cyc"/>
    <property type="match status" value="1"/>
</dbReference>
<evidence type="ECO:0000259" key="11">
    <source>
        <dbReference type="PROSITE" id="PS50125"/>
    </source>
</evidence>
<dbReference type="PROSITE" id="PS50011">
    <property type="entry name" value="PROTEIN_KINASE_DOM"/>
    <property type="match status" value="1"/>
</dbReference>
<dbReference type="CDD" id="cd07302">
    <property type="entry name" value="CHD"/>
    <property type="match status" value="1"/>
</dbReference>
<evidence type="ECO:0000256" key="7">
    <source>
        <dbReference type="ARBA" id="ARBA00023239"/>
    </source>
</evidence>
<dbReference type="EMBL" id="LN902844">
    <property type="protein sequence ID" value="CDS36842.1"/>
    <property type="molecule type" value="Genomic_DNA"/>
</dbReference>
<proteinExistence type="predicted"/>